<dbReference type="EMBL" id="CAJNAQ010000002">
    <property type="protein sequence ID" value="CAE6488002.1"/>
    <property type="molecule type" value="Genomic_DNA"/>
</dbReference>
<comment type="caution">
    <text evidence="2">The sequence shown here is derived from an EMBL/GenBank/DDBJ whole genome shotgun (WGS) entry which is preliminary data.</text>
</comment>
<sequence length="42" mass="4618">MNVSAKGQIAIPADVRKMLGIRKGDRLLLAVARKKILNEKSN</sequence>
<feature type="domain" description="SpoVT-AbrB" evidence="1">
    <location>
        <begin position="1"/>
        <end position="42"/>
    </location>
</feature>
<name>A0A812EYB5_9ARCH</name>
<protein>
    <submittedName>
        <fullName evidence="2">Transcription regulator AbrB/SpoV</fullName>
    </submittedName>
</protein>
<reference evidence="2" key="1">
    <citation type="submission" date="2021-02" db="EMBL/GenBank/DDBJ databases">
        <authorList>
            <person name="Han P."/>
        </authorList>
    </citation>
    <scope>NUCLEOTIDE SEQUENCE</scope>
    <source>
        <strain evidence="2">Candidatus Nitrosotenuis uzonensis 5A</strain>
    </source>
</reference>
<dbReference type="SUPFAM" id="SSF89447">
    <property type="entry name" value="AbrB/MazE/MraZ-like"/>
    <property type="match status" value="1"/>
</dbReference>
<dbReference type="InterPro" id="IPR007159">
    <property type="entry name" value="SpoVT-AbrB_dom"/>
</dbReference>
<dbReference type="Gene3D" id="2.10.260.10">
    <property type="match status" value="1"/>
</dbReference>
<accession>A0A812EYB5</accession>
<dbReference type="GO" id="GO:0003677">
    <property type="term" value="F:DNA binding"/>
    <property type="evidence" value="ECO:0007669"/>
    <property type="project" value="InterPro"/>
</dbReference>
<evidence type="ECO:0000313" key="2">
    <source>
        <dbReference type="EMBL" id="CAE6488002.1"/>
    </source>
</evidence>
<dbReference type="Proteomes" id="UP000655759">
    <property type="component" value="Unassembled WGS sequence"/>
</dbReference>
<dbReference type="SMART" id="SM00966">
    <property type="entry name" value="SpoVT_AbrB"/>
    <property type="match status" value="1"/>
</dbReference>
<dbReference type="InterPro" id="IPR037914">
    <property type="entry name" value="SpoVT-AbrB_sf"/>
</dbReference>
<dbReference type="RefSeq" id="WP_239654865.1">
    <property type="nucleotide sequence ID" value="NZ_CAJNAQ010000002.1"/>
</dbReference>
<proteinExistence type="predicted"/>
<organism evidence="2 3">
    <name type="scientific">Candidatus Nitrosotenuis uzonensis</name>
    <dbReference type="NCBI Taxonomy" id="1407055"/>
    <lineage>
        <taxon>Archaea</taxon>
        <taxon>Nitrososphaerota</taxon>
        <taxon>Candidatus Nitrosotenuis</taxon>
    </lineage>
</organism>
<gene>
    <name evidence="2" type="ORF">NUZ5A_20396</name>
</gene>
<evidence type="ECO:0000313" key="3">
    <source>
        <dbReference type="Proteomes" id="UP000655759"/>
    </source>
</evidence>
<dbReference type="AlphaFoldDB" id="A0A812EYB5"/>
<dbReference type="Pfam" id="PF04014">
    <property type="entry name" value="MazE_antitoxin"/>
    <property type="match status" value="1"/>
</dbReference>
<evidence type="ECO:0000259" key="1">
    <source>
        <dbReference type="SMART" id="SM00966"/>
    </source>
</evidence>
<dbReference type="NCBIfam" id="TIGR01439">
    <property type="entry name" value="lp_hng_hel_AbrB"/>
    <property type="match status" value="1"/>
</dbReference>